<protein>
    <recommendedName>
        <fullName evidence="5">ABM domain-containing protein</fullName>
    </recommendedName>
</protein>
<dbReference type="EMBL" id="JABYQV010000008">
    <property type="protein sequence ID" value="NVP31688.1"/>
    <property type="molecule type" value="Genomic_DNA"/>
</dbReference>
<evidence type="ECO:0000313" key="2">
    <source>
        <dbReference type="EMBL" id="NVP31688.1"/>
    </source>
</evidence>
<dbReference type="SUPFAM" id="SSF54909">
    <property type="entry name" value="Dimeric alpha+beta barrel"/>
    <property type="match status" value="1"/>
</dbReference>
<reference evidence="3 4" key="1">
    <citation type="submission" date="2020-05" db="EMBL/GenBank/DDBJ databases">
        <title>Draft Genome Sequences of Sphingomonas sp. Isolated from the International Space Station.</title>
        <authorList>
            <person name="Bijlani S."/>
            <person name="Singh N.K."/>
            <person name="Mason C.E."/>
            <person name="Wang C.C."/>
            <person name="Venkateswaran K."/>
        </authorList>
    </citation>
    <scope>NUCLEOTIDE SEQUENCE [LARGE SCALE GENOMIC DNA]</scope>
    <source>
        <strain evidence="1 4">IIF7SW-B5</strain>
        <strain evidence="2">ISS-IIF7SWP</strain>
    </source>
</reference>
<accession>A0A7Y7QW16</accession>
<organism evidence="2 3">
    <name type="scientific">Sphingomonas sanguinis</name>
    <dbReference type="NCBI Taxonomy" id="33051"/>
    <lineage>
        <taxon>Bacteria</taxon>
        <taxon>Pseudomonadati</taxon>
        <taxon>Pseudomonadota</taxon>
        <taxon>Alphaproteobacteria</taxon>
        <taxon>Sphingomonadales</taxon>
        <taxon>Sphingomonadaceae</taxon>
        <taxon>Sphingomonas</taxon>
    </lineage>
</organism>
<name>A0A7Y7QW16_9SPHN</name>
<evidence type="ECO:0000313" key="4">
    <source>
        <dbReference type="Proteomes" id="UP000557656"/>
    </source>
</evidence>
<dbReference type="Proteomes" id="UP000531581">
    <property type="component" value="Unassembled WGS sequence"/>
</dbReference>
<dbReference type="AlphaFoldDB" id="A0A7Y7QW16"/>
<evidence type="ECO:0000313" key="3">
    <source>
        <dbReference type="Proteomes" id="UP000531581"/>
    </source>
</evidence>
<sequence>MPGPCYKIGDDEAANHARRQAETLLRSFPGFLGWTPFTGWHDPNARVDLVAWADLDSAQAAARAVGTASEFAEFRSSVANLVSMSHYRAPHLEPRPVAVGAGLEIGRFRLRPGVEELNMRAAYNEMLASHLALQPGWRHQHLVRLKDGTFVDLAFAQDQARSEAISATWVGTPECDRFLALIEPESMEFGTLI</sequence>
<dbReference type="InterPro" id="IPR011008">
    <property type="entry name" value="Dimeric_a/b-barrel"/>
</dbReference>
<comment type="caution">
    <text evidence="2">The sequence shown here is derived from an EMBL/GenBank/DDBJ whole genome shotgun (WGS) entry which is preliminary data.</text>
</comment>
<dbReference type="Proteomes" id="UP000557656">
    <property type="component" value="Unassembled WGS sequence"/>
</dbReference>
<proteinExistence type="predicted"/>
<gene>
    <name evidence="1" type="ORF">HKX05_15020</name>
    <name evidence="2" type="ORF">HLV41_11605</name>
</gene>
<keyword evidence="4" id="KW-1185">Reference proteome</keyword>
<dbReference type="EMBL" id="JABEOV010000021">
    <property type="protein sequence ID" value="NNG54659.1"/>
    <property type="molecule type" value="Genomic_DNA"/>
</dbReference>
<evidence type="ECO:0000313" key="1">
    <source>
        <dbReference type="EMBL" id="NNG54659.1"/>
    </source>
</evidence>
<dbReference type="RefSeq" id="WP_170171587.1">
    <property type="nucleotide sequence ID" value="NZ_JABEOW010000026.1"/>
</dbReference>
<evidence type="ECO:0008006" key="5">
    <source>
        <dbReference type="Google" id="ProtNLM"/>
    </source>
</evidence>